<feature type="domain" description="Heterokaryon incompatibility" evidence="3">
    <location>
        <begin position="21"/>
        <end position="108"/>
    </location>
</feature>
<reference evidence="4 5" key="1">
    <citation type="submission" date="2014-02" db="EMBL/GenBank/DDBJ databases">
        <title>The genome sequence of Colletotrichum fioriniae PJ7.</title>
        <authorList>
            <person name="Baroncelli R."/>
            <person name="Thon M.R."/>
        </authorList>
    </citation>
    <scope>NUCLEOTIDE SEQUENCE [LARGE SCALE GENOMIC DNA]</scope>
    <source>
        <strain evidence="4 5">PJ7</strain>
    </source>
</reference>
<protein>
    <recommendedName>
        <fullName evidence="3">Heterokaryon incompatibility domain-containing protein</fullName>
    </recommendedName>
</protein>
<dbReference type="Pfam" id="PF12796">
    <property type="entry name" value="Ank_2"/>
    <property type="match status" value="2"/>
</dbReference>
<dbReference type="Proteomes" id="UP000020467">
    <property type="component" value="Unassembled WGS sequence"/>
</dbReference>
<dbReference type="PANTHER" id="PTHR10622:SF10">
    <property type="entry name" value="HET DOMAIN-CONTAINING PROTEIN"/>
    <property type="match status" value="1"/>
</dbReference>
<feature type="repeat" description="ANK" evidence="1">
    <location>
        <begin position="881"/>
        <end position="913"/>
    </location>
</feature>
<dbReference type="EMBL" id="JARH01000222">
    <property type="protein sequence ID" value="EXF83755.1"/>
    <property type="molecule type" value="Genomic_DNA"/>
</dbReference>
<feature type="repeat" description="ANK" evidence="1">
    <location>
        <begin position="1014"/>
        <end position="1046"/>
    </location>
</feature>
<gene>
    <name evidence="4" type="ORF">CFIO01_01482</name>
</gene>
<dbReference type="Pfam" id="PF13857">
    <property type="entry name" value="Ank_5"/>
    <property type="match status" value="1"/>
</dbReference>
<keyword evidence="1" id="KW-0040">ANK repeat</keyword>
<feature type="repeat" description="ANK" evidence="1">
    <location>
        <begin position="914"/>
        <end position="947"/>
    </location>
</feature>
<organism evidence="4 5">
    <name type="scientific">Colletotrichum fioriniae PJ7</name>
    <dbReference type="NCBI Taxonomy" id="1445577"/>
    <lineage>
        <taxon>Eukaryota</taxon>
        <taxon>Fungi</taxon>
        <taxon>Dikarya</taxon>
        <taxon>Ascomycota</taxon>
        <taxon>Pezizomycotina</taxon>
        <taxon>Sordariomycetes</taxon>
        <taxon>Hypocreomycetidae</taxon>
        <taxon>Glomerellales</taxon>
        <taxon>Glomerellaceae</taxon>
        <taxon>Colletotrichum</taxon>
        <taxon>Colletotrichum acutatum species complex</taxon>
    </lineage>
</organism>
<keyword evidence="5" id="KW-1185">Reference proteome</keyword>
<feature type="repeat" description="ANK" evidence="1">
    <location>
        <begin position="778"/>
        <end position="810"/>
    </location>
</feature>
<dbReference type="OrthoDB" id="194358at2759"/>
<dbReference type="AlphaFoldDB" id="A0A010R4W4"/>
<name>A0A010R4W4_9PEZI</name>
<dbReference type="InterPro" id="IPR036770">
    <property type="entry name" value="Ankyrin_rpt-contain_sf"/>
</dbReference>
<feature type="repeat" description="ANK" evidence="1">
    <location>
        <begin position="1081"/>
        <end position="1113"/>
    </location>
</feature>
<dbReference type="PANTHER" id="PTHR10622">
    <property type="entry name" value="HET DOMAIN-CONTAINING PROTEIN"/>
    <property type="match status" value="1"/>
</dbReference>
<comment type="caution">
    <text evidence="4">The sequence shown here is derived from an EMBL/GenBank/DDBJ whole genome shotgun (WGS) entry which is preliminary data.</text>
</comment>
<dbReference type="SUPFAM" id="SSF48403">
    <property type="entry name" value="Ankyrin repeat"/>
    <property type="match status" value="2"/>
</dbReference>
<evidence type="ECO:0000313" key="4">
    <source>
        <dbReference type="EMBL" id="EXF83755.1"/>
    </source>
</evidence>
<feature type="repeat" description="ANK" evidence="1">
    <location>
        <begin position="1048"/>
        <end position="1080"/>
    </location>
</feature>
<accession>A0A010R4W4</accession>
<feature type="repeat" description="ANK" evidence="1">
    <location>
        <begin position="745"/>
        <end position="777"/>
    </location>
</feature>
<dbReference type="Gene3D" id="1.25.40.20">
    <property type="entry name" value="Ankyrin repeat-containing domain"/>
    <property type="match status" value="2"/>
</dbReference>
<dbReference type="InterPro" id="IPR002110">
    <property type="entry name" value="Ankyrin_rpt"/>
</dbReference>
<dbReference type="eggNOG" id="KOG4177">
    <property type="taxonomic scope" value="Eukaryota"/>
</dbReference>
<feature type="repeat" description="ANK" evidence="1">
    <location>
        <begin position="811"/>
        <end position="843"/>
    </location>
</feature>
<sequence>MHLINVHTRLLEEFHADKPEYAILSHTWGPDKEEISFREIKQGDTDKPGIGTVKLEGCLRQAKTDGLDYVWIDTCCIDKTNANELGEAINSMFRWYQEAKRCYTFLQDVPSKDNPKWKSKFRKSRWFTRGWTLQELLAPSELMFYSSDWQALGTKLQLSDVVGDITGIPARFLLGASNLREASVAQRMSWASNRETKRVEDIAYSLLGIFNVVMSLIYGEGDGAFIRLQDTIINATTDDSILAWGLRQQISVVESRNRPRDLVGCILAPSPAAFAGCGNVTSRENHTPTIEGNISRGYLKLRIPLHSDRSGVTYGLLSCRYDKDGRERVVGIPLSRIAPGESGGEYIRPKNSKTTMLPDVACDTPVSSIHALASISPEETRVKDCRYGFSVENILAEGLELIDVWPTDCWDRDNSFFYTGMDFHNELTQRTWARVRPADSEHDSNDFILALELISTKTHSAAKCHAMIASRRTTLKKIAYAPLVEEYTFGNGSAYNGTMSVQAKVSRQRHGAGVHPVYAVSVVPQSSQPKSTVNLTSEIELLDHSVNVQSILQESQEITPKLNKSVSSIETEATALDSAKARLRDVQQQLDQLEAEKRDLVQKKEKSEKRLESSSRDKEKYASMEKKLLQTLSTAQKLHSASGEKRASKWKDSVVTYLSEDLFKAKKKQNAAIHSMKDVLQRTFLQAVVKGNIAAMQFLKDSLPSLDFNDSKGRGVLAWAIIKKNLSVVTWLVENGASVNAKDGYNMTPLNRACTENFLPAVRLLLHRGAHTEDLDQDGQRPLHVAIRKNNLLLAQWLLDRGADIEAKTKNEETPLELAVSAKSIASINLLLDRGADLEAPGSHGATALCKAAKYDDSHDSALLRVLIDRGAKIKTRSKDKKMTPLHYAAGYGCAEAVELLLKEGADTTAKSSSGATPLMIAAENTRDSGPLRSLIDHGSSTEVIENMGETLLASVARYGCAESVKLLLNRGVSIESKDEDGCTPLANAAEEGNKKTAEALIKRKAKVDCKDSNGLTALSLAAQAGRVSLVKLLLEGGARIDRKDETDGRTALHWAVLKDQTAVIEELLKRGANIEASSKAGHTAIHYAIRNGFEASFKLLLEKGASLTVEGPHGKIPLAYARDVAQRHKKIGSLPAMKEIIKCLEKQTSEKDKAKIGEA</sequence>
<dbReference type="PROSITE" id="PS50088">
    <property type="entry name" value="ANK_REPEAT"/>
    <property type="match status" value="12"/>
</dbReference>
<dbReference type="Pfam" id="PF06985">
    <property type="entry name" value="HET"/>
    <property type="match status" value="1"/>
</dbReference>
<dbReference type="Pfam" id="PF13637">
    <property type="entry name" value="Ank_4"/>
    <property type="match status" value="1"/>
</dbReference>
<feature type="repeat" description="ANK" evidence="1">
    <location>
        <begin position="981"/>
        <end position="1013"/>
    </location>
</feature>
<feature type="region of interest" description="Disordered" evidence="2">
    <location>
        <begin position="597"/>
        <end position="621"/>
    </location>
</feature>
<dbReference type="Pfam" id="PF00023">
    <property type="entry name" value="Ank"/>
    <property type="match status" value="1"/>
</dbReference>
<feature type="repeat" description="ANK" evidence="1">
    <location>
        <begin position="948"/>
        <end position="980"/>
    </location>
</feature>
<evidence type="ECO:0000259" key="3">
    <source>
        <dbReference type="Pfam" id="PF06985"/>
    </source>
</evidence>
<evidence type="ECO:0000256" key="1">
    <source>
        <dbReference type="PROSITE-ProRule" id="PRU00023"/>
    </source>
</evidence>
<dbReference type="STRING" id="1445577.A0A010R4W4"/>
<proteinExistence type="predicted"/>
<evidence type="ECO:0000313" key="5">
    <source>
        <dbReference type="Proteomes" id="UP000020467"/>
    </source>
</evidence>
<dbReference type="InterPro" id="IPR010730">
    <property type="entry name" value="HET"/>
</dbReference>
<feature type="repeat" description="ANK" evidence="1">
    <location>
        <begin position="712"/>
        <end position="744"/>
    </location>
</feature>
<dbReference type="KEGG" id="cfj:CFIO01_01482"/>
<dbReference type="SMART" id="SM00248">
    <property type="entry name" value="ANK"/>
    <property type="match status" value="12"/>
</dbReference>
<feature type="repeat" description="ANK" evidence="1">
    <location>
        <begin position="844"/>
        <end position="879"/>
    </location>
</feature>
<evidence type="ECO:0000256" key="2">
    <source>
        <dbReference type="SAM" id="MobiDB-lite"/>
    </source>
</evidence>
<dbReference type="HOGENOM" id="CLU_000288_138_8_1"/>
<dbReference type="PROSITE" id="PS50297">
    <property type="entry name" value="ANK_REP_REGION"/>
    <property type="match status" value="7"/>
</dbReference>